<evidence type="ECO:0000313" key="1">
    <source>
        <dbReference type="EMBL" id="KAL3285571.1"/>
    </source>
</evidence>
<dbReference type="AlphaFoldDB" id="A0ABD2P3L0"/>
<dbReference type="Proteomes" id="UP001516400">
    <property type="component" value="Unassembled WGS sequence"/>
</dbReference>
<comment type="caution">
    <text evidence="1">The sequence shown here is derived from an EMBL/GenBank/DDBJ whole genome shotgun (WGS) entry which is preliminary data.</text>
</comment>
<gene>
    <name evidence="1" type="ORF">HHI36_000101</name>
</gene>
<organism evidence="1 2">
    <name type="scientific">Cryptolaemus montrouzieri</name>
    <dbReference type="NCBI Taxonomy" id="559131"/>
    <lineage>
        <taxon>Eukaryota</taxon>
        <taxon>Metazoa</taxon>
        <taxon>Ecdysozoa</taxon>
        <taxon>Arthropoda</taxon>
        <taxon>Hexapoda</taxon>
        <taxon>Insecta</taxon>
        <taxon>Pterygota</taxon>
        <taxon>Neoptera</taxon>
        <taxon>Endopterygota</taxon>
        <taxon>Coleoptera</taxon>
        <taxon>Polyphaga</taxon>
        <taxon>Cucujiformia</taxon>
        <taxon>Coccinelloidea</taxon>
        <taxon>Coccinellidae</taxon>
        <taxon>Scymninae</taxon>
        <taxon>Scymnini</taxon>
        <taxon>Cryptolaemus</taxon>
    </lineage>
</organism>
<keyword evidence="2" id="KW-1185">Reference proteome</keyword>
<dbReference type="EMBL" id="JABFTP020000185">
    <property type="protein sequence ID" value="KAL3285571.1"/>
    <property type="molecule type" value="Genomic_DNA"/>
</dbReference>
<accession>A0ABD2P3L0</accession>
<protein>
    <submittedName>
        <fullName evidence="1">Uncharacterized protein</fullName>
    </submittedName>
</protein>
<reference evidence="1 2" key="1">
    <citation type="journal article" date="2021" name="BMC Biol.">
        <title>Horizontally acquired antibacterial genes associated with adaptive radiation of ladybird beetles.</title>
        <authorList>
            <person name="Li H.S."/>
            <person name="Tang X.F."/>
            <person name="Huang Y.H."/>
            <person name="Xu Z.Y."/>
            <person name="Chen M.L."/>
            <person name="Du X.Y."/>
            <person name="Qiu B.Y."/>
            <person name="Chen P.T."/>
            <person name="Zhang W."/>
            <person name="Slipinski A."/>
            <person name="Escalona H.E."/>
            <person name="Waterhouse R.M."/>
            <person name="Zwick A."/>
            <person name="Pang H."/>
        </authorList>
    </citation>
    <scope>NUCLEOTIDE SEQUENCE [LARGE SCALE GENOMIC DNA]</scope>
    <source>
        <strain evidence="1">SYSU2018</strain>
    </source>
</reference>
<sequence length="126" mass="14215">MSGTYSSHTIPALEHEGNIVTNSRNIANIITHKLRDKIKNIQHPLIPPETQNQPIQQSADTQNNMYSINQPFTMQELHYSLKTCKNTAGPDNIPFIFSKNLSLQTQQALLNQFGPNKSSQLSRKSQ</sequence>
<evidence type="ECO:0000313" key="2">
    <source>
        <dbReference type="Proteomes" id="UP001516400"/>
    </source>
</evidence>
<proteinExistence type="predicted"/>
<name>A0ABD2P3L0_9CUCU</name>